<evidence type="ECO:0000259" key="2">
    <source>
        <dbReference type="Pfam" id="PF26576"/>
    </source>
</evidence>
<dbReference type="AlphaFoldDB" id="A0AAE1JR24"/>
<dbReference type="EMBL" id="JAWXYG010000012">
    <property type="protein sequence ID" value="KAK4257704.1"/>
    <property type="molecule type" value="Genomic_DNA"/>
</dbReference>
<proteinExistence type="predicted"/>
<dbReference type="Proteomes" id="UP001293593">
    <property type="component" value="Unassembled WGS sequence"/>
</dbReference>
<protein>
    <recommendedName>
        <fullName evidence="2">IBH1-like N-terminal domain-containing protein</fullName>
    </recommendedName>
</protein>
<evidence type="ECO:0000313" key="3">
    <source>
        <dbReference type="EMBL" id="KAK4257704.1"/>
    </source>
</evidence>
<name>A0AAE1JR24_9FABA</name>
<dbReference type="InterPro" id="IPR059002">
    <property type="entry name" value="IBH1_N"/>
</dbReference>
<accession>A0AAE1JR24</accession>
<feature type="region of interest" description="Disordered" evidence="1">
    <location>
        <begin position="105"/>
        <end position="144"/>
    </location>
</feature>
<dbReference type="Pfam" id="PF26576">
    <property type="entry name" value="IBH1_N"/>
    <property type="match status" value="1"/>
</dbReference>
<feature type="domain" description="IBH1-like N-terminal" evidence="2">
    <location>
        <begin position="21"/>
        <end position="96"/>
    </location>
</feature>
<reference evidence="3" key="1">
    <citation type="submission" date="2023-10" db="EMBL/GenBank/DDBJ databases">
        <title>Chromosome-level genome of the transformable northern wattle, Acacia crassicarpa.</title>
        <authorList>
            <person name="Massaro I."/>
            <person name="Sinha N.R."/>
            <person name="Poethig S."/>
            <person name="Leichty A.R."/>
        </authorList>
    </citation>
    <scope>NUCLEOTIDE SEQUENCE</scope>
    <source>
        <strain evidence="3">Acra3RX</strain>
        <tissue evidence="3">Leaf</tissue>
    </source>
</reference>
<evidence type="ECO:0000256" key="1">
    <source>
        <dbReference type="SAM" id="MobiDB-lite"/>
    </source>
</evidence>
<organism evidence="3 4">
    <name type="scientific">Acacia crassicarpa</name>
    <name type="common">northern wattle</name>
    <dbReference type="NCBI Taxonomy" id="499986"/>
    <lineage>
        <taxon>Eukaryota</taxon>
        <taxon>Viridiplantae</taxon>
        <taxon>Streptophyta</taxon>
        <taxon>Embryophyta</taxon>
        <taxon>Tracheophyta</taxon>
        <taxon>Spermatophyta</taxon>
        <taxon>Magnoliopsida</taxon>
        <taxon>eudicotyledons</taxon>
        <taxon>Gunneridae</taxon>
        <taxon>Pentapetalae</taxon>
        <taxon>rosids</taxon>
        <taxon>fabids</taxon>
        <taxon>Fabales</taxon>
        <taxon>Fabaceae</taxon>
        <taxon>Caesalpinioideae</taxon>
        <taxon>mimosoid clade</taxon>
        <taxon>Acacieae</taxon>
        <taxon>Acacia</taxon>
    </lineage>
</organism>
<sequence>MEGKLTKRRRIYSVEPRKIAQAEFARIYLSHLVPALMKLNQKKLKKKKSTVHSSEDDDEKKNSCVNVVKHEVGMAMVCSAPPGFAWSKALKAKFQTDYTDVGKINDDDGDRHHTNAPSSPYNFSANPTTGSSKSCLHNEEEEEEGFERLRRLMPGGEEMGEDCNTPISIPLIVFINT</sequence>
<feature type="region of interest" description="Disordered" evidence="1">
    <location>
        <begin position="43"/>
        <end position="62"/>
    </location>
</feature>
<keyword evidence="4" id="KW-1185">Reference proteome</keyword>
<evidence type="ECO:0000313" key="4">
    <source>
        <dbReference type="Proteomes" id="UP001293593"/>
    </source>
</evidence>
<gene>
    <name evidence="3" type="ORF">QN277_007261</name>
</gene>
<comment type="caution">
    <text evidence="3">The sequence shown here is derived from an EMBL/GenBank/DDBJ whole genome shotgun (WGS) entry which is preliminary data.</text>
</comment>
<feature type="compositionally biased region" description="Polar residues" evidence="1">
    <location>
        <begin position="115"/>
        <end position="135"/>
    </location>
</feature>